<comment type="similarity">
    <text evidence="1">Belongs to the CFA/CMAS family.</text>
</comment>
<dbReference type="Pfam" id="PF02353">
    <property type="entry name" value="CMAS"/>
    <property type="match status" value="1"/>
</dbReference>
<dbReference type="InterPro" id="IPR029063">
    <property type="entry name" value="SAM-dependent_MTases_sf"/>
</dbReference>
<dbReference type="InterPro" id="IPR050723">
    <property type="entry name" value="CFA/CMAS"/>
</dbReference>
<dbReference type="InterPro" id="IPR003333">
    <property type="entry name" value="CMAS"/>
</dbReference>
<evidence type="ECO:0000256" key="4">
    <source>
        <dbReference type="ARBA" id="ARBA00022691"/>
    </source>
</evidence>
<evidence type="ECO:0000313" key="7">
    <source>
        <dbReference type="Proteomes" id="UP001500657"/>
    </source>
</evidence>
<dbReference type="PIRSF" id="PIRSF003085">
    <property type="entry name" value="CMAS"/>
    <property type="match status" value="1"/>
</dbReference>
<keyword evidence="5" id="KW-0443">Lipid metabolism</keyword>
<sequence>MNDIGTLLTGDNAPFGVIDRFLRQRLLERLGALRHGRLVLKDACGKVELGDPASAHPELQIHVHVLDPDFYRAVARNGSVGAGESYMDGQWRCDDLVGLIQLLLRNRELLDGLESGLALLGGMAMRAWHALRRNTRDGSRRNIAAHYDLGNDFFGLFLSSDLMYSSAIWTDPADTLETASARKLERICRKLDLQPTDRVIEIGTGWGGFALYAATHYGCHVTTTTISREQHALASKRVAAAGMGAHVELLLEDYRDLDGQYDKLVSIEMIEAIGAPYLDVYFAKVGALLKPDGLALLQAITIEDHRYAQALKSVDFIKRHVFPGSFIPSVNALLAAKTRTSDLAPIQLEDFGSSYALTLKAWRERFMANLVQVRAQGFDECFIRLWEFYLAYCEGGFRERSIGVAQLLLAKPGNRRAALLPEISRHVKLPA</sequence>
<comment type="caution">
    <text evidence="6">The sequence shown here is derived from an EMBL/GenBank/DDBJ whole genome shotgun (WGS) entry which is preliminary data.</text>
</comment>
<organism evidence="6 7">
    <name type="scientific">Rhodanobacter caeni</name>
    <dbReference type="NCBI Taxonomy" id="657654"/>
    <lineage>
        <taxon>Bacteria</taxon>
        <taxon>Pseudomonadati</taxon>
        <taxon>Pseudomonadota</taxon>
        <taxon>Gammaproteobacteria</taxon>
        <taxon>Lysobacterales</taxon>
        <taxon>Rhodanobacteraceae</taxon>
        <taxon>Rhodanobacter</taxon>
    </lineage>
</organism>
<keyword evidence="3" id="KW-0808">Transferase</keyword>
<dbReference type="CDD" id="cd02440">
    <property type="entry name" value="AdoMet_MTases"/>
    <property type="match status" value="1"/>
</dbReference>
<dbReference type="EMBL" id="BAAAFO010000001">
    <property type="protein sequence ID" value="GAA0240356.1"/>
    <property type="molecule type" value="Genomic_DNA"/>
</dbReference>
<keyword evidence="4" id="KW-0949">S-adenosyl-L-methionine</keyword>
<proteinExistence type="inferred from homology"/>
<keyword evidence="7" id="KW-1185">Reference proteome</keyword>
<dbReference type="SUPFAM" id="SSF53335">
    <property type="entry name" value="S-adenosyl-L-methionine-dependent methyltransferases"/>
    <property type="match status" value="1"/>
</dbReference>
<dbReference type="Proteomes" id="UP001500657">
    <property type="component" value="Unassembled WGS sequence"/>
</dbReference>
<evidence type="ECO:0000256" key="3">
    <source>
        <dbReference type="ARBA" id="ARBA00022679"/>
    </source>
</evidence>
<dbReference type="PANTHER" id="PTHR43667">
    <property type="entry name" value="CYCLOPROPANE-FATTY-ACYL-PHOSPHOLIPID SYNTHASE"/>
    <property type="match status" value="1"/>
</dbReference>
<gene>
    <name evidence="6" type="ORF">GCM10009126_02480</name>
</gene>
<dbReference type="Gene3D" id="3.40.50.150">
    <property type="entry name" value="Vaccinia Virus protein VP39"/>
    <property type="match status" value="1"/>
</dbReference>
<keyword evidence="2" id="KW-0489">Methyltransferase</keyword>
<evidence type="ECO:0000256" key="1">
    <source>
        <dbReference type="ARBA" id="ARBA00010815"/>
    </source>
</evidence>
<protein>
    <submittedName>
        <fullName evidence="6">Cyclopropane-fatty-acyl-phospholipid synthase family protein</fullName>
    </submittedName>
</protein>
<evidence type="ECO:0000313" key="6">
    <source>
        <dbReference type="EMBL" id="GAA0240356.1"/>
    </source>
</evidence>
<reference evidence="6 7" key="1">
    <citation type="journal article" date="2019" name="Int. J. Syst. Evol. Microbiol.">
        <title>The Global Catalogue of Microorganisms (GCM) 10K type strain sequencing project: providing services to taxonomists for standard genome sequencing and annotation.</title>
        <authorList>
            <consortium name="The Broad Institute Genomics Platform"/>
            <consortium name="The Broad Institute Genome Sequencing Center for Infectious Disease"/>
            <person name="Wu L."/>
            <person name="Ma J."/>
        </authorList>
    </citation>
    <scope>NUCLEOTIDE SEQUENCE [LARGE SCALE GENOMIC DNA]</scope>
    <source>
        <strain evidence="6 7">JCM 16242</strain>
    </source>
</reference>
<dbReference type="RefSeq" id="WP_343879377.1">
    <property type="nucleotide sequence ID" value="NZ_BAAAFO010000001.1"/>
</dbReference>
<evidence type="ECO:0000256" key="5">
    <source>
        <dbReference type="ARBA" id="ARBA00023098"/>
    </source>
</evidence>
<dbReference type="PANTHER" id="PTHR43667:SF2">
    <property type="entry name" value="FATTY ACID C-METHYL TRANSFERASE"/>
    <property type="match status" value="1"/>
</dbReference>
<evidence type="ECO:0000256" key="2">
    <source>
        <dbReference type="ARBA" id="ARBA00022603"/>
    </source>
</evidence>
<accession>A0ABN0U6G1</accession>
<name>A0ABN0U6G1_9GAMM</name>